<evidence type="ECO:0000256" key="17">
    <source>
        <dbReference type="SAM" id="SignalP"/>
    </source>
</evidence>
<feature type="region of interest" description="Disordered" evidence="16">
    <location>
        <begin position="218"/>
        <end position="238"/>
    </location>
</feature>
<feature type="signal peptide" evidence="17">
    <location>
        <begin position="1"/>
        <end position="19"/>
    </location>
</feature>
<dbReference type="Pfam" id="PF04548">
    <property type="entry name" value="AIG1"/>
    <property type="match status" value="1"/>
</dbReference>
<evidence type="ECO:0000259" key="18">
    <source>
        <dbReference type="PROSITE" id="PS51720"/>
    </source>
</evidence>
<evidence type="ECO:0000256" key="14">
    <source>
        <dbReference type="ARBA" id="ARBA00073539"/>
    </source>
</evidence>
<dbReference type="GO" id="GO:0005783">
    <property type="term" value="C:endoplasmic reticulum"/>
    <property type="evidence" value="ECO:0007669"/>
    <property type="project" value="UniProtKB-SubCell"/>
</dbReference>
<evidence type="ECO:0000256" key="15">
    <source>
        <dbReference type="ARBA" id="ARBA00077278"/>
    </source>
</evidence>
<dbReference type="GO" id="GO:0005794">
    <property type="term" value="C:Golgi apparatus"/>
    <property type="evidence" value="ECO:0007669"/>
    <property type="project" value="UniProtKB-SubCell"/>
</dbReference>
<keyword evidence="7" id="KW-0677">Repeat</keyword>
<feature type="chain" id="PRO_5035468813" description="GTPase IMAP family member 8" evidence="17">
    <location>
        <begin position="20"/>
        <end position="238"/>
    </location>
</feature>
<dbReference type="Proteomes" id="UP000515152">
    <property type="component" value="Chromosome 24"/>
</dbReference>
<evidence type="ECO:0000256" key="12">
    <source>
        <dbReference type="ARBA" id="ARBA00023134"/>
    </source>
</evidence>
<dbReference type="AlphaFoldDB" id="A0A8M1K6A5"/>
<evidence type="ECO:0000256" key="11">
    <source>
        <dbReference type="ARBA" id="ARBA00023128"/>
    </source>
</evidence>
<keyword evidence="12" id="KW-0342">GTP-binding</keyword>
<feature type="domain" description="AIG1-type G" evidence="18">
    <location>
        <begin position="24"/>
        <end position="214"/>
    </location>
</feature>
<keyword evidence="9" id="KW-0256">Endoplasmic reticulum</keyword>
<keyword evidence="8" id="KW-0547">Nucleotide-binding</keyword>
<name>A0A8M1K6A5_CLUHA</name>
<keyword evidence="17" id="KW-0732">Signal</keyword>
<dbReference type="GO" id="GO:0005525">
    <property type="term" value="F:GTP binding"/>
    <property type="evidence" value="ECO:0007669"/>
    <property type="project" value="UniProtKB-KW"/>
</dbReference>
<dbReference type="InterPro" id="IPR006703">
    <property type="entry name" value="G_AIG1"/>
</dbReference>
<keyword evidence="6" id="KW-0963">Cytoplasm</keyword>
<dbReference type="RefSeq" id="XP_042559426.1">
    <property type="nucleotide sequence ID" value="XM_042703492.1"/>
</dbReference>
<evidence type="ECO:0000256" key="2">
    <source>
        <dbReference type="ARBA" id="ARBA00004240"/>
    </source>
</evidence>
<evidence type="ECO:0000313" key="20">
    <source>
        <dbReference type="RefSeq" id="XP_042559426.1"/>
    </source>
</evidence>
<feature type="compositionally biased region" description="Basic residues" evidence="16">
    <location>
        <begin position="226"/>
        <end position="238"/>
    </location>
</feature>
<comment type="similarity">
    <text evidence="5">Belongs to the TRAFAC class TrmE-Era-EngA-EngB-Septin-like GTPase superfamily. AIG1/Toc34/Toc159-like paraseptin GTPase family. IAN subfamily.</text>
</comment>
<evidence type="ECO:0000256" key="7">
    <source>
        <dbReference type="ARBA" id="ARBA00022737"/>
    </source>
</evidence>
<dbReference type="GO" id="GO:0005739">
    <property type="term" value="C:mitochondrion"/>
    <property type="evidence" value="ECO:0007669"/>
    <property type="project" value="UniProtKB-SubCell"/>
</dbReference>
<protein>
    <recommendedName>
        <fullName evidence="14">GTPase IMAP family member 8</fullName>
    </recommendedName>
    <alternativeName>
        <fullName evidence="15">Immune-associated nucleotide-binding protein 9</fullName>
    </alternativeName>
</protein>
<evidence type="ECO:0000256" key="3">
    <source>
        <dbReference type="ARBA" id="ARBA00004514"/>
    </source>
</evidence>
<evidence type="ECO:0000256" key="9">
    <source>
        <dbReference type="ARBA" id="ARBA00022824"/>
    </source>
</evidence>
<dbReference type="KEGG" id="char:105899081"/>
<keyword evidence="19" id="KW-1185">Reference proteome</keyword>
<organism evidence="19 20">
    <name type="scientific">Clupea harengus</name>
    <name type="common">Atlantic herring</name>
    <dbReference type="NCBI Taxonomy" id="7950"/>
    <lineage>
        <taxon>Eukaryota</taxon>
        <taxon>Metazoa</taxon>
        <taxon>Chordata</taxon>
        <taxon>Craniata</taxon>
        <taxon>Vertebrata</taxon>
        <taxon>Euteleostomi</taxon>
        <taxon>Actinopterygii</taxon>
        <taxon>Neopterygii</taxon>
        <taxon>Teleostei</taxon>
        <taxon>Clupei</taxon>
        <taxon>Clupeiformes</taxon>
        <taxon>Clupeoidei</taxon>
        <taxon>Clupeidae</taxon>
        <taxon>Clupea</taxon>
    </lineage>
</organism>
<evidence type="ECO:0000313" key="19">
    <source>
        <dbReference type="Proteomes" id="UP000515152"/>
    </source>
</evidence>
<dbReference type="OrthoDB" id="8954335at2759"/>
<comment type="subcellular location">
    <subcellularLocation>
        <location evidence="3">Cytoplasm</location>
        <location evidence="3">Cytosol</location>
    </subcellularLocation>
    <subcellularLocation>
        <location evidence="2">Endoplasmic reticulum</location>
    </subcellularLocation>
    <subcellularLocation>
        <location evidence="4">Golgi apparatus</location>
    </subcellularLocation>
    <subcellularLocation>
        <location evidence="1">Mitochondrion</location>
    </subcellularLocation>
</comment>
<evidence type="ECO:0000256" key="4">
    <source>
        <dbReference type="ARBA" id="ARBA00004555"/>
    </source>
</evidence>
<evidence type="ECO:0000256" key="1">
    <source>
        <dbReference type="ARBA" id="ARBA00004173"/>
    </source>
</evidence>
<dbReference type="PANTHER" id="PTHR10903">
    <property type="entry name" value="GTPASE, IMAP FAMILY MEMBER-RELATED"/>
    <property type="match status" value="1"/>
</dbReference>
<dbReference type="InterPro" id="IPR045058">
    <property type="entry name" value="GIMA/IAN/Toc"/>
</dbReference>
<dbReference type="GO" id="GO:0005829">
    <property type="term" value="C:cytosol"/>
    <property type="evidence" value="ECO:0007669"/>
    <property type="project" value="UniProtKB-SubCell"/>
</dbReference>
<gene>
    <name evidence="20" type="primary">LOC105899081</name>
</gene>
<keyword evidence="10" id="KW-0333">Golgi apparatus</keyword>
<evidence type="ECO:0000256" key="8">
    <source>
        <dbReference type="ARBA" id="ARBA00022741"/>
    </source>
</evidence>
<keyword evidence="11" id="KW-0496">Mitochondrion</keyword>
<evidence type="ECO:0000256" key="5">
    <source>
        <dbReference type="ARBA" id="ARBA00008535"/>
    </source>
</evidence>
<sequence length="238" mass="26398">MLLIILSVLTALTFHHCYEDPVVIPELRVMMLGKTGAGKSASGNTILGREAFKSEASAFPVTKSCDSQSGVVEGRNITVIDTPAITTGKAAWMSEKVDPGPHVFLLVIPLRRFTEEDGKEVKWIQSNFGEEALKFTIVLFTGGDQMDQKNAEQFLHESSGLQTLVRSTGGGYHIFDNKNPRGRGQVKGLLEKIELQLRKNMGYSYSYGLHEQVTTAVRAEEERKRSPYKTRAIKGQNH</sequence>
<evidence type="ECO:0000256" key="10">
    <source>
        <dbReference type="ARBA" id="ARBA00023034"/>
    </source>
</evidence>
<dbReference type="FunFam" id="3.40.50.300:FF:000536">
    <property type="entry name" value="GTPase IMAP family member 8"/>
    <property type="match status" value="1"/>
</dbReference>
<accession>A0A8M1K6A5</accession>
<proteinExistence type="inferred from homology"/>
<dbReference type="GeneID" id="105899081"/>
<dbReference type="PANTHER" id="PTHR10903:SF170">
    <property type="entry name" value="GTPASE IMAP FAMILY MEMBER 7"/>
    <property type="match status" value="1"/>
</dbReference>
<reference evidence="20" key="1">
    <citation type="submission" date="2025-08" db="UniProtKB">
        <authorList>
            <consortium name="RefSeq"/>
        </authorList>
    </citation>
    <scope>IDENTIFICATION</scope>
</reference>
<dbReference type="PROSITE" id="PS51720">
    <property type="entry name" value="G_AIG1"/>
    <property type="match status" value="1"/>
</dbReference>
<evidence type="ECO:0000256" key="6">
    <source>
        <dbReference type="ARBA" id="ARBA00022490"/>
    </source>
</evidence>
<evidence type="ECO:0000256" key="13">
    <source>
        <dbReference type="ARBA" id="ARBA00056809"/>
    </source>
</evidence>
<comment type="function">
    <text evidence="13">Exerts an anti-apoptotic effect in the immune system and is involved in responses to infections.</text>
</comment>
<evidence type="ECO:0000256" key="16">
    <source>
        <dbReference type="SAM" id="MobiDB-lite"/>
    </source>
</evidence>